<dbReference type="InterPro" id="IPR012310">
    <property type="entry name" value="DNA_ligase_ATP-dep_cent"/>
</dbReference>
<dbReference type="EMBL" id="BTRK01000001">
    <property type="protein sequence ID" value="GMR31970.1"/>
    <property type="molecule type" value="Genomic_DNA"/>
</dbReference>
<evidence type="ECO:0000256" key="14">
    <source>
        <dbReference type="ARBA" id="ARBA00054532"/>
    </source>
</evidence>
<evidence type="ECO:0000256" key="5">
    <source>
        <dbReference type="ARBA" id="ARBA00022705"/>
    </source>
</evidence>
<dbReference type="GO" id="GO:0005634">
    <property type="term" value="C:nucleus"/>
    <property type="evidence" value="ECO:0007669"/>
    <property type="project" value="UniProtKB-SubCell"/>
</dbReference>
<keyword evidence="7 15" id="KW-0227">DNA damage</keyword>
<keyword evidence="11" id="KW-0539">Nucleus</keyword>
<dbReference type="PANTHER" id="PTHR45674:SF4">
    <property type="entry name" value="DNA LIGASE 1"/>
    <property type="match status" value="1"/>
</dbReference>
<dbReference type="Proteomes" id="UP001328107">
    <property type="component" value="Unassembled WGS sequence"/>
</dbReference>
<dbReference type="GO" id="GO:0005524">
    <property type="term" value="F:ATP binding"/>
    <property type="evidence" value="ECO:0007669"/>
    <property type="project" value="UniProtKB-KW"/>
</dbReference>
<dbReference type="GO" id="GO:0005739">
    <property type="term" value="C:mitochondrion"/>
    <property type="evidence" value="ECO:0007669"/>
    <property type="project" value="TreeGrafter"/>
</dbReference>
<dbReference type="GO" id="GO:0003677">
    <property type="term" value="F:DNA binding"/>
    <property type="evidence" value="ECO:0007669"/>
    <property type="project" value="InterPro"/>
</dbReference>
<gene>
    <name evidence="18" type="ORF">PMAYCL1PPCAC_02165</name>
</gene>
<name>A0AAN5C608_9BILA</name>
<evidence type="ECO:0000256" key="4">
    <source>
        <dbReference type="ARBA" id="ARBA00022618"/>
    </source>
</evidence>
<dbReference type="CDD" id="cd07969">
    <property type="entry name" value="OBF_DNA_ligase_I"/>
    <property type="match status" value="1"/>
</dbReference>
<dbReference type="GO" id="GO:0006281">
    <property type="term" value="P:DNA repair"/>
    <property type="evidence" value="ECO:0007669"/>
    <property type="project" value="UniProtKB-KW"/>
</dbReference>
<dbReference type="CDD" id="cd07900">
    <property type="entry name" value="Adenylation_DNA_ligase_I_Euk"/>
    <property type="match status" value="1"/>
</dbReference>
<dbReference type="SUPFAM" id="SSF117018">
    <property type="entry name" value="ATP-dependent DNA ligase DNA-binding domain"/>
    <property type="match status" value="1"/>
</dbReference>
<dbReference type="GO" id="GO:0003910">
    <property type="term" value="F:DNA ligase (ATP) activity"/>
    <property type="evidence" value="ECO:0007669"/>
    <property type="project" value="UniProtKB-EC"/>
</dbReference>
<dbReference type="PROSITE" id="PS00333">
    <property type="entry name" value="DNA_LIGASE_A2"/>
    <property type="match status" value="1"/>
</dbReference>
<evidence type="ECO:0000256" key="13">
    <source>
        <dbReference type="ARBA" id="ARBA00034003"/>
    </source>
</evidence>
<evidence type="ECO:0000256" key="2">
    <source>
        <dbReference type="ARBA" id="ARBA00007572"/>
    </source>
</evidence>
<dbReference type="GO" id="GO:0006310">
    <property type="term" value="P:DNA recombination"/>
    <property type="evidence" value="ECO:0007669"/>
    <property type="project" value="UniProtKB-KW"/>
</dbReference>
<dbReference type="FunFam" id="3.30.470.30:FF:000016">
    <property type="entry name" value="DNA ligase"/>
    <property type="match status" value="1"/>
</dbReference>
<keyword evidence="12" id="KW-0131">Cell cycle</keyword>
<comment type="catalytic activity">
    <reaction evidence="13 15">
        <text>ATP + (deoxyribonucleotide)n-3'-hydroxyl + 5'-phospho-(deoxyribonucleotide)m = (deoxyribonucleotide)n+m + AMP + diphosphate.</text>
        <dbReference type="EC" id="6.5.1.1"/>
    </reaction>
</comment>
<keyword evidence="6 15" id="KW-0547">Nucleotide-binding</keyword>
<accession>A0AAN5C608</accession>
<dbReference type="InterPro" id="IPR036599">
    <property type="entry name" value="DNA_ligase_N_sf"/>
</dbReference>
<dbReference type="GO" id="GO:0071897">
    <property type="term" value="P:DNA biosynthetic process"/>
    <property type="evidence" value="ECO:0007669"/>
    <property type="project" value="InterPro"/>
</dbReference>
<keyword evidence="8 15" id="KW-0067">ATP-binding</keyword>
<evidence type="ECO:0000259" key="17">
    <source>
        <dbReference type="PROSITE" id="PS50160"/>
    </source>
</evidence>
<protein>
    <recommendedName>
        <fullName evidence="15">DNA ligase</fullName>
        <ecNumber evidence="15">6.5.1.1</ecNumber>
    </recommendedName>
</protein>
<evidence type="ECO:0000256" key="7">
    <source>
        <dbReference type="ARBA" id="ARBA00022763"/>
    </source>
</evidence>
<dbReference type="Gene3D" id="3.30.470.30">
    <property type="entry name" value="DNA ligase/mRNA capping enzyme"/>
    <property type="match status" value="1"/>
</dbReference>
<keyword evidence="5" id="KW-0235">DNA replication</keyword>
<evidence type="ECO:0000256" key="1">
    <source>
        <dbReference type="ARBA" id="ARBA00004123"/>
    </source>
</evidence>
<organism evidence="18 19">
    <name type="scientific">Pristionchus mayeri</name>
    <dbReference type="NCBI Taxonomy" id="1317129"/>
    <lineage>
        <taxon>Eukaryota</taxon>
        <taxon>Metazoa</taxon>
        <taxon>Ecdysozoa</taxon>
        <taxon>Nematoda</taxon>
        <taxon>Chromadorea</taxon>
        <taxon>Rhabditida</taxon>
        <taxon>Rhabditina</taxon>
        <taxon>Diplogasteromorpha</taxon>
        <taxon>Diplogasteroidea</taxon>
        <taxon>Neodiplogasteridae</taxon>
        <taxon>Pristionchus</taxon>
    </lineage>
</organism>
<dbReference type="PROSITE" id="PS50160">
    <property type="entry name" value="DNA_LIGASE_A3"/>
    <property type="match status" value="1"/>
</dbReference>
<dbReference type="Gene3D" id="1.10.3260.10">
    <property type="entry name" value="DNA ligase, ATP-dependent, N-terminal domain"/>
    <property type="match status" value="1"/>
</dbReference>
<dbReference type="SUPFAM" id="SSF50249">
    <property type="entry name" value="Nucleic acid-binding proteins"/>
    <property type="match status" value="1"/>
</dbReference>
<dbReference type="Pfam" id="PF04675">
    <property type="entry name" value="DNA_ligase_A_N"/>
    <property type="match status" value="1"/>
</dbReference>
<dbReference type="FunFam" id="1.10.3260.10:FF:000001">
    <property type="entry name" value="DNA ligase"/>
    <property type="match status" value="1"/>
</dbReference>
<evidence type="ECO:0000256" key="12">
    <source>
        <dbReference type="ARBA" id="ARBA00023306"/>
    </source>
</evidence>
<dbReference type="GO" id="GO:0051301">
    <property type="term" value="P:cell division"/>
    <property type="evidence" value="ECO:0007669"/>
    <property type="project" value="UniProtKB-KW"/>
</dbReference>
<evidence type="ECO:0000256" key="8">
    <source>
        <dbReference type="ARBA" id="ARBA00022840"/>
    </source>
</evidence>
<dbReference type="InterPro" id="IPR000977">
    <property type="entry name" value="DNA_ligase_ATP-dep"/>
</dbReference>
<feature type="domain" description="ATP-dependent DNA ligase family profile" evidence="17">
    <location>
        <begin position="434"/>
        <end position="570"/>
    </location>
</feature>
<evidence type="ECO:0000256" key="11">
    <source>
        <dbReference type="ARBA" id="ARBA00023242"/>
    </source>
</evidence>
<evidence type="ECO:0000256" key="16">
    <source>
        <dbReference type="RuleBase" id="RU004196"/>
    </source>
</evidence>
<evidence type="ECO:0000256" key="10">
    <source>
        <dbReference type="ARBA" id="ARBA00023204"/>
    </source>
</evidence>
<dbReference type="SUPFAM" id="SSF56091">
    <property type="entry name" value="DNA ligase/mRNA capping enzyme, catalytic domain"/>
    <property type="match status" value="1"/>
</dbReference>
<comment type="function">
    <text evidence="14">DNA ligase that seals nicks in double-stranded DNA during DNA replication, DNA recombination and DNA repair.</text>
</comment>
<dbReference type="Pfam" id="PF01068">
    <property type="entry name" value="DNA_ligase_A_M"/>
    <property type="match status" value="1"/>
</dbReference>
<dbReference type="PROSITE" id="PS00697">
    <property type="entry name" value="DNA_LIGASE_A1"/>
    <property type="match status" value="1"/>
</dbReference>
<keyword evidence="3 15" id="KW-0436">Ligase</keyword>
<proteinExistence type="inferred from homology"/>
<comment type="caution">
    <text evidence="18">The sequence shown here is derived from an EMBL/GenBank/DDBJ whole genome shotgun (WGS) entry which is preliminary data.</text>
</comment>
<dbReference type="InterPro" id="IPR012340">
    <property type="entry name" value="NA-bd_OB-fold"/>
</dbReference>
<dbReference type="FunFam" id="2.40.50.140:FF:000062">
    <property type="entry name" value="DNA ligase"/>
    <property type="match status" value="1"/>
</dbReference>
<feature type="non-terminal residue" evidence="18">
    <location>
        <position position="1"/>
    </location>
</feature>
<evidence type="ECO:0000256" key="3">
    <source>
        <dbReference type="ARBA" id="ARBA00022598"/>
    </source>
</evidence>
<dbReference type="NCBIfam" id="TIGR00574">
    <property type="entry name" value="dnl1"/>
    <property type="match status" value="1"/>
</dbReference>
<evidence type="ECO:0000313" key="19">
    <source>
        <dbReference type="Proteomes" id="UP001328107"/>
    </source>
</evidence>
<dbReference type="InterPro" id="IPR050191">
    <property type="entry name" value="ATP-dep_DNA_ligase"/>
</dbReference>
<keyword evidence="10 15" id="KW-0234">DNA repair</keyword>
<comment type="subcellular location">
    <subcellularLocation>
        <location evidence="1">Nucleus</location>
    </subcellularLocation>
</comment>
<keyword evidence="9 15" id="KW-0233">DNA recombination</keyword>
<comment type="similarity">
    <text evidence="2 16">Belongs to the ATP-dependent DNA ligase family.</text>
</comment>
<evidence type="ECO:0000256" key="6">
    <source>
        <dbReference type="ARBA" id="ARBA00022741"/>
    </source>
</evidence>
<dbReference type="InterPro" id="IPR016059">
    <property type="entry name" value="DNA_ligase_ATP-dep_CS"/>
</dbReference>
<evidence type="ECO:0000313" key="18">
    <source>
        <dbReference type="EMBL" id="GMR31970.1"/>
    </source>
</evidence>
<dbReference type="GO" id="GO:1903461">
    <property type="term" value="P:Okazaki fragment processing involved in mitotic DNA replication"/>
    <property type="evidence" value="ECO:0007669"/>
    <property type="project" value="TreeGrafter"/>
</dbReference>
<dbReference type="AlphaFoldDB" id="A0AAN5C608"/>
<dbReference type="Gene3D" id="3.30.1490.70">
    <property type="match status" value="1"/>
</dbReference>
<dbReference type="EC" id="6.5.1.1" evidence="15"/>
<dbReference type="Gene3D" id="2.40.50.140">
    <property type="entry name" value="Nucleic acid-binding proteins"/>
    <property type="match status" value="1"/>
</dbReference>
<dbReference type="InterPro" id="IPR012309">
    <property type="entry name" value="DNA_ligase_ATP-dep_C"/>
</dbReference>
<dbReference type="InterPro" id="IPR012308">
    <property type="entry name" value="DNA_ligase_ATP-dep_N"/>
</dbReference>
<reference evidence="19" key="1">
    <citation type="submission" date="2022-10" db="EMBL/GenBank/DDBJ databases">
        <title>Genome assembly of Pristionchus species.</title>
        <authorList>
            <person name="Yoshida K."/>
            <person name="Sommer R.J."/>
        </authorList>
    </citation>
    <scope>NUCLEOTIDE SEQUENCE [LARGE SCALE GENOMIC DNA]</scope>
    <source>
        <strain evidence="19">RS5460</strain>
    </source>
</reference>
<sequence>FSARTYCNAEVLRRVMLRTAITIFRTTVSLDFERALSTTSVYFASAKKRKESKKTKMFGNRNENSDPSAETAWNEKVPYMELAKTLEKIEDESGRLKIIDILAKFFHKVIEKSPNDLPACVYLCVGKLAPAYMGIELGIADAYLQKAISSATGCELKKIKSDYATKGDLGIVAQESRTKQRMLMTPKPLFVGVVFAKLKEIAKSSGKDAMNKKVDMMKGLIVACRGIEARFIVRTLSGKMRIGLAEQSVLVAIANAFTMKHIKDNDLKMASEKLEALKAKHALLLKTTYCQCPDYDKILTVALSSEEDEGFENIDKKCKLIPGMPLKPMLAHPTKGVSEIMKRFGESEFACEWKYDGERGQIHRAEDGKVYIFSRNQENNTSKYPDIIENLSQCMSDDVKTFVVDAEVVAWDVANKSILPFQVLTTRKRKNADEGEIKVKVCVFLFDILFYNGEPLVTKSFRERRAILREKFKMVEGVFHFAADLDSTDTEEIASFLEDAIKGNCEGLMVKTLDENASYEIAKRSHNWLKLKKDYLEGVGDTLDLVVMGAYFGAGKRTGVYGGYLLGCYDQESEEYQCICKIGTGFKDEDLKQQFALLEKHKEEKPRSYYAYDETLKPDVWFEPSVLFEVKCADLSISPRHFAARGLVSEDKGISLRFPRFIRIRDDKNGEDATSASQVADMYRNQDQIKNLNAVKEEEDEEMDY</sequence>
<dbReference type="Pfam" id="PF04679">
    <property type="entry name" value="DNA_ligase_A_C"/>
    <property type="match status" value="1"/>
</dbReference>
<keyword evidence="4" id="KW-0132">Cell division</keyword>
<evidence type="ECO:0000256" key="15">
    <source>
        <dbReference type="RuleBase" id="RU000617"/>
    </source>
</evidence>
<keyword evidence="19" id="KW-1185">Reference proteome</keyword>
<dbReference type="PANTHER" id="PTHR45674">
    <property type="entry name" value="DNA LIGASE 1/3 FAMILY MEMBER"/>
    <property type="match status" value="1"/>
</dbReference>
<evidence type="ECO:0000256" key="9">
    <source>
        <dbReference type="ARBA" id="ARBA00023172"/>
    </source>
</evidence>